<comment type="caution">
    <text evidence="12">The sequence shown here is derived from an EMBL/GenBank/DDBJ whole genome shotgun (WGS) entry which is preliminary data.</text>
</comment>
<evidence type="ECO:0000256" key="11">
    <source>
        <dbReference type="ARBA" id="ARBA00049878"/>
    </source>
</evidence>
<evidence type="ECO:0000256" key="2">
    <source>
        <dbReference type="ARBA" id="ARBA00005426"/>
    </source>
</evidence>
<dbReference type="GO" id="GO:0006777">
    <property type="term" value="P:Mo-molybdopterin cofactor biosynthetic process"/>
    <property type="evidence" value="ECO:0007669"/>
    <property type="project" value="UniProtKB-KW"/>
</dbReference>
<proteinExistence type="inferred from homology"/>
<dbReference type="CDD" id="cd00756">
    <property type="entry name" value="MoaE"/>
    <property type="match status" value="1"/>
</dbReference>
<evidence type="ECO:0000256" key="5">
    <source>
        <dbReference type="ARBA" id="ARBA00023150"/>
    </source>
</evidence>
<protein>
    <recommendedName>
        <fullName evidence="4">Molybdopterin synthase catalytic subunit</fullName>
        <ecNumber evidence="3">2.8.1.12</ecNumber>
    </recommendedName>
    <alternativeName>
        <fullName evidence="9">MPT synthase subunit 2</fullName>
    </alternativeName>
    <alternativeName>
        <fullName evidence="7">Molybdenum cofactor biosynthesis protein E</fullName>
    </alternativeName>
    <alternativeName>
        <fullName evidence="8">Molybdopterin-converting factor large subunit</fullName>
    </alternativeName>
    <alternativeName>
        <fullName evidence="10">Molybdopterin-converting factor subunit 2</fullName>
    </alternativeName>
</protein>
<dbReference type="OrthoDB" id="9803224at2"/>
<evidence type="ECO:0000313" key="13">
    <source>
        <dbReference type="Proteomes" id="UP000323866"/>
    </source>
</evidence>
<dbReference type="InterPro" id="IPR036563">
    <property type="entry name" value="MoaE_sf"/>
</dbReference>
<evidence type="ECO:0000256" key="9">
    <source>
        <dbReference type="ARBA" id="ARBA00030781"/>
    </source>
</evidence>
<evidence type="ECO:0000256" key="3">
    <source>
        <dbReference type="ARBA" id="ARBA00011950"/>
    </source>
</evidence>
<dbReference type="EMBL" id="VKKZ01000020">
    <property type="protein sequence ID" value="KAA6434324.1"/>
    <property type="molecule type" value="Genomic_DNA"/>
</dbReference>
<dbReference type="EC" id="2.8.1.12" evidence="3"/>
<dbReference type="SUPFAM" id="SSF54690">
    <property type="entry name" value="Molybdopterin synthase subunit MoaE"/>
    <property type="match status" value="1"/>
</dbReference>
<evidence type="ECO:0000313" key="12">
    <source>
        <dbReference type="EMBL" id="KAA6434324.1"/>
    </source>
</evidence>
<dbReference type="PANTHER" id="PTHR23404">
    <property type="entry name" value="MOLYBDOPTERIN SYNTHASE RELATED"/>
    <property type="match status" value="1"/>
</dbReference>
<comment type="similarity">
    <text evidence="2">Belongs to the MoaE family.</text>
</comment>
<organism evidence="12 13">
    <name type="scientific">Rufibacter glacialis</name>
    <dbReference type="NCBI Taxonomy" id="1259555"/>
    <lineage>
        <taxon>Bacteria</taxon>
        <taxon>Pseudomonadati</taxon>
        <taxon>Bacteroidota</taxon>
        <taxon>Cytophagia</taxon>
        <taxon>Cytophagales</taxon>
        <taxon>Hymenobacteraceae</taxon>
        <taxon>Rufibacter</taxon>
    </lineage>
</organism>
<reference evidence="12 13" key="2">
    <citation type="submission" date="2019-09" db="EMBL/GenBank/DDBJ databases">
        <title>A bacterium isolated from glacier soil.</title>
        <authorList>
            <person name="Liu Q."/>
        </authorList>
    </citation>
    <scope>NUCLEOTIDE SEQUENCE [LARGE SCALE GENOMIC DNA]</scope>
    <source>
        <strain evidence="12 13">MDT1-10-3</strain>
    </source>
</reference>
<evidence type="ECO:0000256" key="7">
    <source>
        <dbReference type="ARBA" id="ARBA00029745"/>
    </source>
</evidence>
<evidence type="ECO:0000256" key="10">
    <source>
        <dbReference type="ARBA" id="ARBA00032474"/>
    </source>
</evidence>
<dbReference type="AlphaFoldDB" id="A0A5M8QH67"/>
<name>A0A5M8QH67_9BACT</name>
<sequence length="139" mass="15631">MERMLIKIVEDIDLQEAYQFLLSPKAGGIDLFVGTVRDHAQGKEVVKLVFEAYAPMALKEMEKLAAAAQQQWPIEKLVMLHAVGEKLVGEPVVLIGVASAHRDAAFTACRFLIDELKKTVPIWKKEFYQDNSVWVNAHP</sequence>
<keyword evidence="5" id="KW-0501">Molybdenum cofactor biosynthesis</keyword>
<dbReference type="InterPro" id="IPR003448">
    <property type="entry name" value="Mopterin_biosynth_MoaE"/>
</dbReference>
<dbReference type="Proteomes" id="UP000323866">
    <property type="component" value="Unassembled WGS sequence"/>
</dbReference>
<comment type="subunit">
    <text evidence="6">Heterotetramer of 2 MoaD subunits and 2 MoaE subunits. Also stable as homodimer. The enzyme changes between these two forms during catalysis.</text>
</comment>
<evidence type="ECO:0000256" key="6">
    <source>
        <dbReference type="ARBA" id="ARBA00026066"/>
    </source>
</evidence>
<comment type="catalytic activity">
    <reaction evidence="11">
        <text>2 [molybdopterin-synthase sulfur-carrier protein]-C-terminal-Gly-aminoethanethioate + cyclic pyranopterin phosphate + H2O = molybdopterin + 2 [molybdopterin-synthase sulfur-carrier protein]-C-terminal Gly-Gly + 2 H(+)</text>
        <dbReference type="Rhea" id="RHEA:26333"/>
        <dbReference type="Rhea" id="RHEA-COMP:12202"/>
        <dbReference type="Rhea" id="RHEA-COMP:19907"/>
        <dbReference type="ChEBI" id="CHEBI:15377"/>
        <dbReference type="ChEBI" id="CHEBI:15378"/>
        <dbReference type="ChEBI" id="CHEBI:58698"/>
        <dbReference type="ChEBI" id="CHEBI:59648"/>
        <dbReference type="ChEBI" id="CHEBI:90778"/>
        <dbReference type="ChEBI" id="CHEBI:232372"/>
        <dbReference type="EC" id="2.8.1.12"/>
    </reaction>
</comment>
<dbReference type="Pfam" id="PF02391">
    <property type="entry name" value="MoaE"/>
    <property type="match status" value="1"/>
</dbReference>
<evidence type="ECO:0000256" key="1">
    <source>
        <dbReference type="ARBA" id="ARBA00005046"/>
    </source>
</evidence>
<reference evidence="12 13" key="1">
    <citation type="submission" date="2019-07" db="EMBL/GenBank/DDBJ databases">
        <authorList>
            <person name="Qu J.-H."/>
        </authorList>
    </citation>
    <scope>NUCLEOTIDE SEQUENCE [LARGE SCALE GENOMIC DNA]</scope>
    <source>
        <strain evidence="12 13">MDT1-10-3</strain>
    </source>
</reference>
<comment type="pathway">
    <text evidence="1">Cofactor biosynthesis; molybdopterin biosynthesis.</text>
</comment>
<dbReference type="Gene3D" id="3.90.1170.40">
    <property type="entry name" value="Molybdopterin biosynthesis MoaE subunit"/>
    <property type="match status" value="1"/>
</dbReference>
<accession>A0A5M8QH67</accession>
<evidence type="ECO:0000256" key="4">
    <source>
        <dbReference type="ARBA" id="ARBA00013858"/>
    </source>
</evidence>
<evidence type="ECO:0000256" key="8">
    <source>
        <dbReference type="ARBA" id="ARBA00030407"/>
    </source>
</evidence>
<dbReference type="GO" id="GO:0030366">
    <property type="term" value="F:molybdopterin synthase activity"/>
    <property type="evidence" value="ECO:0007669"/>
    <property type="project" value="UniProtKB-EC"/>
</dbReference>
<gene>
    <name evidence="12" type="ORF">FOE74_08950</name>
</gene>